<organism evidence="3">
    <name type="scientific">hydrothermal vent metagenome</name>
    <dbReference type="NCBI Taxonomy" id="652676"/>
    <lineage>
        <taxon>unclassified sequences</taxon>
        <taxon>metagenomes</taxon>
        <taxon>ecological metagenomes</taxon>
    </lineage>
</organism>
<dbReference type="Pfam" id="PF00293">
    <property type="entry name" value="NUDIX"/>
    <property type="match status" value="1"/>
</dbReference>
<feature type="domain" description="Nudix hydrolase" evidence="2">
    <location>
        <begin position="40"/>
        <end position="174"/>
    </location>
</feature>
<proteinExistence type="predicted"/>
<keyword evidence="1 3" id="KW-0378">Hydrolase</keyword>
<name>A0A3B0WKX1_9ZZZZ</name>
<dbReference type="GO" id="GO:0019144">
    <property type="term" value="F:ADP-sugar diphosphatase activity"/>
    <property type="evidence" value="ECO:0007669"/>
    <property type="project" value="TreeGrafter"/>
</dbReference>
<gene>
    <name evidence="3" type="ORF">MNBD_GAMMA03-2052</name>
</gene>
<dbReference type="Gene3D" id="3.90.79.10">
    <property type="entry name" value="Nucleoside Triphosphate Pyrophosphohydrolase"/>
    <property type="match status" value="1"/>
</dbReference>
<dbReference type="InterPro" id="IPR015797">
    <property type="entry name" value="NUDIX_hydrolase-like_dom_sf"/>
</dbReference>
<evidence type="ECO:0000313" key="3">
    <source>
        <dbReference type="EMBL" id="VAW45116.1"/>
    </source>
</evidence>
<evidence type="ECO:0000256" key="1">
    <source>
        <dbReference type="ARBA" id="ARBA00022801"/>
    </source>
</evidence>
<sequence length="182" mass="20202">MSKKLPILVSEKITLQSQMFTIQSQELTFSNGTTVTYERLLSRKEGAVLIVPLLDNDTLLLIREYGAGVGRYELGFPKGKVDAGESWEQAVIRESQEEIGFLPKQVQLLDSVSLAAGYMTHYTHIVLATELIPQSAKGDEPEPLEVVPWALDDWKALLSEPHFSEGRAYAALMLVLQATGRI</sequence>
<dbReference type="EC" id="3.6.1.-" evidence="3"/>
<evidence type="ECO:0000259" key="2">
    <source>
        <dbReference type="PROSITE" id="PS51462"/>
    </source>
</evidence>
<dbReference type="GO" id="GO:0006753">
    <property type="term" value="P:nucleoside phosphate metabolic process"/>
    <property type="evidence" value="ECO:0007669"/>
    <property type="project" value="TreeGrafter"/>
</dbReference>
<dbReference type="GO" id="GO:0019693">
    <property type="term" value="P:ribose phosphate metabolic process"/>
    <property type="evidence" value="ECO:0007669"/>
    <property type="project" value="TreeGrafter"/>
</dbReference>
<protein>
    <submittedName>
        <fullName evidence="3">ADP compounds hydrolase NudE</fullName>
        <ecNumber evidence="3">3.6.1.-</ecNumber>
    </submittedName>
</protein>
<dbReference type="PROSITE" id="PS00893">
    <property type="entry name" value="NUDIX_BOX"/>
    <property type="match status" value="1"/>
</dbReference>
<dbReference type="PANTHER" id="PTHR11839:SF12">
    <property type="entry name" value="ADP COMPOUNDS HYDROLASE NUDE"/>
    <property type="match status" value="1"/>
</dbReference>
<accession>A0A3B0WKX1</accession>
<dbReference type="SUPFAM" id="SSF55811">
    <property type="entry name" value="Nudix"/>
    <property type="match status" value="1"/>
</dbReference>
<dbReference type="EMBL" id="UOFC01000042">
    <property type="protein sequence ID" value="VAW45116.1"/>
    <property type="molecule type" value="Genomic_DNA"/>
</dbReference>
<dbReference type="PANTHER" id="PTHR11839">
    <property type="entry name" value="UDP/ADP-SUGAR PYROPHOSPHATASE"/>
    <property type="match status" value="1"/>
</dbReference>
<reference evidence="3" key="1">
    <citation type="submission" date="2018-06" db="EMBL/GenBank/DDBJ databases">
        <authorList>
            <person name="Zhirakovskaya E."/>
        </authorList>
    </citation>
    <scope>NUCLEOTIDE SEQUENCE</scope>
</reference>
<dbReference type="InterPro" id="IPR020084">
    <property type="entry name" value="NUDIX_hydrolase_CS"/>
</dbReference>
<dbReference type="InterPro" id="IPR000086">
    <property type="entry name" value="NUDIX_hydrolase_dom"/>
</dbReference>
<dbReference type="NCBIfam" id="NF008736">
    <property type="entry name" value="PRK11762.1"/>
    <property type="match status" value="1"/>
</dbReference>
<dbReference type="GO" id="GO:0005829">
    <property type="term" value="C:cytosol"/>
    <property type="evidence" value="ECO:0007669"/>
    <property type="project" value="TreeGrafter"/>
</dbReference>
<dbReference type="AlphaFoldDB" id="A0A3B0WKX1"/>
<dbReference type="PROSITE" id="PS51462">
    <property type="entry name" value="NUDIX"/>
    <property type="match status" value="1"/>
</dbReference>